<proteinExistence type="predicted"/>
<evidence type="ECO:0008006" key="4">
    <source>
        <dbReference type="Google" id="ProtNLM"/>
    </source>
</evidence>
<dbReference type="Proteomes" id="UP000185596">
    <property type="component" value="Unassembled WGS sequence"/>
</dbReference>
<keyword evidence="1" id="KW-1133">Transmembrane helix</keyword>
<keyword evidence="1" id="KW-0472">Membrane</keyword>
<protein>
    <recommendedName>
        <fullName evidence="4">Flagellar biosynthetic protein FliP</fullName>
    </recommendedName>
</protein>
<evidence type="ECO:0000313" key="3">
    <source>
        <dbReference type="Proteomes" id="UP000185596"/>
    </source>
</evidence>
<reference evidence="2 3" key="1">
    <citation type="submission" date="2016-12" db="EMBL/GenBank/DDBJ databases">
        <title>The draft genome sequence of Actinophytocola sp. 11-183.</title>
        <authorList>
            <person name="Wang W."/>
            <person name="Yuan L."/>
        </authorList>
    </citation>
    <scope>NUCLEOTIDE SEQUENCE [LARGE SCALE GENOMIC DNA]</scope>
    <source>
        <strain evidence="2 3">11-183</strain>
    </source>
</reference>
<keyword evidence="1" id="KW-0812">Transmembrane</keyword>
<gene>
    <name evidence="2" type="ORF">BU204_17535</name>
</gene>
<feature type="transmembrane region" description="Helical" evidence="1">
    <location>
        <begin position="12"/>
        <end position="32"/>
    </location>
</feature>
<organism evidence="2 3">
    <name type="scientific">Actinophytocola xanthii</name>
    <dbReference type="NCBI Taxonomy" id="1912961"/>
    <lineage>
        <taxon>Bacteria</taxon>
        <taxon>Bacillati</taxon>
        <taxon>Actinomycetota</taxon>
        <taxon>Actinomycetes</taxon>
        <taxon>Pseudonocardiales</taxon>
        <taxon>Pseudonocardiaceae</taxon>
    </lineage>
</organism>
<dbReference type="AlphaFoldDB" id="A0A1Q8CP90"/>
<feature type="transmembrane region" description="Helical" evidence="1">
    <location>
        <begin position="52"/>
        <end position="69"/>
    </location>
</feature>
<keyword evidence="3" id="KW-1185">Reference proteome</keyword>
<dbReference type="OrthoDB" id="582306at2"/>
<dbReference type="EMBL" id="MSIE01000031">
    <property type="protein sequence ID" value="OLF16182.1"/>
    <property type="molecule type" value="Genomic_DNA"/>
</dbReference>
<feature type="transmembrane region" description="Helical" evidence="1">
    <location>
        <begin position="81"/>
        <end position="99"/>
    </location>
</feature>
<accession>A0A1Q8CP90</accession>
<evidence type="ECO:0000256" key="1">
    <source>
        <dbReference type="SAM" id="Phobius"/>
    </source>
</evidence>
<dbReference type="STRING" id="1912961.BU204_17535"/>
<name>A0A1Q8CP90_9PSEU</name>
<sequence>MTSTSSTRRFVLHYLEMVVAMLVGMLALGPLWRLGFAAFDASSTMDRPDVMAMSMATSMAVAMSLWMWLRGHGAASITEMALAMYLPFAVLLVPLWLGLLSVGGLMTLGHVAMLGTMLLAMLRRRDEYTGHHRHHHRWSRRAVSEPAAEAA</sequence>
<comment type="caution">
    <text evidence="2">The sequence shown here is derived from an EMBL/GenBank/DDBJ whole genome shotgun (WGS) entry which is preliminary data.</text>
</comment>
<evidence type="ECO:0000313" key="2">
    <source>
        <dbReference type="EMBL" id="OLF16182.1"/>
    </source>
</evidence>
<feature type="transmembrane region" description="Helical" evidence="1">
    <location>
        <begin position="105"/>
        <end position="122"/>
    </location>
</feature>